<gene>
    <name evidence="1" type="ORF">AQPE_0458</name>
</gene>
<name>A0A5K7S422_9BACT</name>
<accession>A0A5K7S422</accession>
<protein>
    <submittedName>
        <fullName evidence="1">Uncharacterized protein</fullName>
    </submittedName>
</protein>
<organism evidence="1 2">
    <name type="scientific">Aquipluma nitroreducens</name>
    <dbReference type="NCBI Taxonomy" id="2010828"/>
    <lineage>
        <taxon>Bacteria</taxon>
        <taxon>Pseudomonadati</taxon>
        <taxon>Bacteroidota</taxon>
        <taxon>Bacteroidia</taxon>
        <taxon>Marinilabiliales</taxon>
        <taxon>Prolixibacteraceae</taxon>
        <taxon>Aquipluma</taxon>
    </lineage>
</organism>
<reference evidence="1" key="1">
    <citation type="journal article" date="2020" name="Int. J. Syst. Evol. Microbiol.">
        <title>Aquipluma nitroreducens gen. nov. sp. nov., a novel facultatively anaerobic bacterium isolated from a freshwater lake.</title>
        <authorList>
            <person name="Watanabe M."/>
            <person name="Kojima H."/>
            <person name="Fukui M."/>
        </authorList>
    </citation>
    <scope>NUCLEOTIDE SEQUENCE</scope>
    <source>
        <strain evidence="1">MeG22</strain>
    </source>
</reference>
<dbReference type="EMBL" id="AP018694">
    <property type="protein sequence ID" value="BBE16321.1"/>
    <property type="molecule type" value="Genomic_DNA"/>
</dbReference>
<dbReference type="KEGG" id="anf:AQPE_0458"/>
<evidence type="ECO:0000313" key="1">
    <source>
        <dbReference type="EMBL" id="BBE16321.1"/>
    </source>
</evidence>
<sequence length="43" mass="5075">MQRAYVLADPIRDSCIISLREMTNQSPNRSAFHCWNSAKYRLM</sequence>
<proteinExistence type="predicted"/>
<dbReference type="Proteomes" id="UP001193389">
    <property type="component" value="Chromosome"/>
</dbReference>
<dbReference type="AlphaFoldDB" id="A0A5K7S422"/>
<evidence type="ECO:0000313" key="2">
    <source>
        <dbReference type="Proteomes" id="UP001193389"/>
    </source>
</evidence>
<keyword evidence="2" id="KW-1185">Reference proteome</keyword>